<reference evidence="7 8" key="1">
    <citation type="journal article" date="2017" name="PLoS Biol.">
        <title>The sea cucumber genome provides insights into morphological evolution and visceral regeneration.</title>
        <authorList>
            <person name="Zhang X."/>
            <person name="Sun L."/>
            <person name="Yuan J."/>
            <person name="Sun Y."/>
            <person name="Gao Y."/>
            <person name="Zhang L."/>
            <person name="Li S."/>
            <person name="Dai H."/>
            <person name="Hamel J.F."/>
            <person name="Liu C."/>
            <person name="Yu Y."/>
            <person name="Liu S."/>
            <person name="Lin W."/>
            <person name="Guo K."/>
            <person name="Jin S."/>
            <person name="Xu P."/>
            <person name="Storey K.B."/>
            <person name="Huan P."/>
            <person name="Zhang T."/>
            <person name="Zhou Y."/>
            <person name="Zhang J."/>
            <person name="Lin C."/>
            <person name="Li X."/>
            <person name="Xing L."/>
            <person name="Huo D."/>
            <person name="Sun M."/>
            <person name="Wang L."/>
            <person name="Mercier A."/>
            <person name="Li F."/>
            <person name="Yang H."/>
            <person name="Xiang J."/>
        </authorList>
    </citation>
    <scope>NUCLEOTIDE SEQUENCE [LARGE SCALE GENOMIC DNA]</scope>
    <source>
        <strain evidence="7">Shaxun</strain>
        <tissue evidence="7">Muscle</tissue>
    </source>
</reference>
<evidence type="ECO:0000256" key="4">
    <source>
        <dbReference type="ARBA" id="ARBA00023136"/>
    </source>
</evidence>
<sequence>MATERAPEESFTVNKILCLKETWDEYRGIAYAVASAISFSISDLLIYESSNISHPLIIYLWISAWMFILSTAFLLVKRPYILYTGTNSIKLLLTLTLNGLMVATGDVALTVAYVFTSPGDAVSINYTAPIYAGIFSVILLRDRCRVWDIIFIILSVIDVFLVVKPTIIFDKPLADTDVSYSIGIGLAIFSAIMTGATYVIGSYLGKNDISPLIVLFFTALAEVAISITLCTSFQQWGNITDYSVLQVFKLTSGGVFWFLGSLLVFTAVQIERPTFITIVMTSETFLVFLGGFVFLGLTTLWSKYLGAALIVVDCIGSTAVRDRNTSSHTTADGQGDEELLLEDQN</sequence>
<keyword evidence="8" id="KW-1185">Reference proteome</keyword>
<feature type="transmembrane region" description="Helical" evidence="5">
    <location>
        <begin position="212"/>
        <end position="235"/>
    </location>
</feature>
<keyword evidence="3 5" id="KW-1133">Transmembrane helix</keyword>
<evidence type="ECO:0000256" key="3">
    <source>
        <dbReference type="ARBA" id="ARBA00022989"/>
    </source>
</evidence>
<gene>
    <name evidence="7" type="ORF">BSL78_19897</name>
</gene>
<dbReference type="PANTHER" id="PTHR22911:SF6">
    <property type="entry name" value="SOLUTE CARRIER FAMILY 35 MEMBER G1"/>
    <property type="match status" value="1"/>
</dbReference>
<keyword evidence="4 5" id="KW-0472">Membrane</keyword>
<dbReference type="InterPro" id="IPR037185">
    <property type="entry name" value="EmrE-like"/>
</dbReference>
<feature type="transmembrane region" description="Helical" evidence="5">
    <location>
        <begin position="121"/>
        <end position="140"/>
    </location>
</feature>
<feature type="transmembrane region" description="Helical" evidence="5">
    <location>
        <begin position="58"/>
        <end position="76"/>
    </location>
</feature>
<evidence type="ECO:0000313" key="7">
    <source>
        <dbReference type="EMBL" id="PIK43259.1"/>
    </source>
</evidence>
<feature type="transmembrane region" description="Helical" evidence="5">
    <location>
        <begin position="275"/>
        <end position="295"/>
    </location>
</feature>
<dbReference type="SUPFAM" id="SSF103481">
    <property type="entry name" value="Multidrug resistance efflux transporter EmrE"/>
    <property type="match status" value="1"/>
</dbReference>
<comment type="subcellular location">
    <subcellularLocation>
        <location evidence="1">Membrane</location>
        <topology evidence="1">Multi-pass membrane protein</topology>
    </subcellularLocation>
</comment>
<evidence type="ECO:0000313" key="8">
    <source>
        <dbReference type="Proteomes" id="UP000230750"/>
    </source>
</evidence>
<accession>A0A2G8K5N3</accession>
<evidence type="ECO:0000256" key="1">
    <source>
        <dbReference type="ARBA" id="ARBA00004141"/>
    </source>
</evidence>
<protein>
    <submittedName>
        <fullName evidence="7">Putative solute carrier family 35 member G1-like</fullName>
    </submittedName>
</protein>
<dbReference type="AlphaFoldDB" id="A0A2G8K5N3"/>
<dbReference type="EMBL" id="MRZV01000864">
    <property type="protein sequence ID" value="PIK43259.1"/>
    <property type="molecule type" value="Genomic_DNA"/>
</dbReference>
<dbReference type="OrthoDB" id="306876at2759"/>
<name>A0A2G8K5N3_STIJA</name>
<feature type="transmembrane region" description="Helical" evidence="5">
    <location>
        <begin position="88"/>
        <end position="115"/>
    </location>
</feature>
<proteinExistence type="predicted"/>
<dbReference type="PANTHER" id="PTHR22911">
    <property type="entry name" value="ACYL-MALONYL CONDENSING ENZYME-RELATED"/>
    <property type="match status" value="1"/>
</dbReference>
<feature type="domain" description="EamA" evidence="6">
    <location>
        <begin position="27"/>
        <end position="163"/>
    </location>
</feature>
<feature type="transmembrane region" description="Helical" evidence="5">
    <location>
        <begin position="147"/>
        <end position="168"/>
    </location>
</feature>
<comment type="caution">
    <text evidence="7">The sequence shown here is derived from an EMBL/GenBank/DDBJ whole genome shotgun (WGS) entry which is preliminary data.</text>
</comment>
<evidence type="ECO:0000256" key="2">
    <source>
        <dbReference type="ARBA" id="ARBA00022692"/>
    </source>
</evidence>
<organism evidence="7 8">
    <name type="scientific">Stichopus japonicus</name>
    <name type="common">Sea cucumber</name>
    <dbReference type="NCBI Taxonomy" id="307972"/>
    <lineage>
        <taxon>Eukaryota</taxon>
        <taxon>Metazoa</taxon>
        <taxon>Echinodermata</taxon>
        <taxon>Eleutherozoa</taxon>
        <taxon>Echinozoa</taxon>
        <taxon>Holothuroidea</taxon>
        <taxon>Aspidochirotacea</taxon>
        <taxon>Aspidochirotida</taxon>
        <taxon>Stichopodidae</taxon>
        <taxon>Apostichopus</taxon>
    </lineage>
</organism>
<dbReference type="Proteomes" id="UP000230750">
    <property type="component" value="Unassembled WGS sequence"/>
</dbReference>
<dbReference type="GO" id="GO:0016020">
    <property type="term" value="C:membrane"/>
    <property type="evidence" value="ECO:0007669"/>
    <property type="project" value="UniProtKB-SubCell"/>
</dbReference>
<keyword evidence="2 5" id="KW-0812">Transmembrane</keyword>
<dbReference type="InterPro" id="IPR000620">
    <property type="entry name" value="EamA_dom"/>
</dbReference>
<evidence type="ECO:0000256" key="5">
    <source>
        <dbReference type="SAM" id="Phobius"/>
    </source>
</evidence>
<evidence type="ECO:0000259" key="6">
    <source>
        <dbReference type="Pfam" id="PF00892"/>
    </source>
</evidence>
<dbReference type="Pfam" id="PF00892">
    <property type="entry name" value="EamA"/>
    <property type="match status" value="1"/>
</dbReference>
<feature type="transmembrane region" description="Helical" evidence="5">
    <location>
        <begin position="29"/>
        <end position="46"/>
    </location>
</feature>
<feature type="transmembrane region" description="Helical" evidence="5">
    <location>
        <begin position="180"/>
        <end position="200"/>
    </location>
</feature>
<feature type="transmembrane region" description="Helical" evidence="5">
    <location>
        <begin position="247"/>
        <end position="268"/>
    </location>
</feature>